<organism evidence="16 17">
    <name type="scientific">Stenotrophomonas sepilia</name>
    <dbReference type="NCBI Taxonomy" id="2860290"/>
    <lineage>
        <taxon>Bacteria</taxon>
        <taxon>Pseudomonadati</taxon>
        <taxon>Pseudomonadota</taxon>
        <taxon>Gammaproteobacteria</taxon>
        <taxon>Lysobacterales</taxon>
        <taxon>Lysobacteraceae</taxon>
        <taxon>Stenotrophomonas</taxon>
        <taxon>Stenotrophomonas maltophilia group</taxon>
    </lineage>
</organism>
<evidence type="ECO:0000256" key="12">
    <source>
        <dbReference type="SAM" id="SignalP"/>
    </source>
</evidence>
<feature type="domain" description="Trimeric autotransporter adhesin YadA-like stalk" evidence="15">
    <location>
        <begin position="374"/>
        <end position="405"/>
    </location>
</feature>
<keyword evidence="6" id="KW-0812">Transmembrane</keyword>
<feature type="domain" description="Trimeric autotransporter adhesin YadA-like C-terminal membrane anchor" evidence="13">
    <location>
        <begin position="588"/>
        <end position="643"/>
    </location>
</feature>
<feature type="domain" description="Trimeric autotransporter adhesin YadA-like head" evidence="14">
    <location>
        <begin position="482"/>
        <end position="508"/>
    </location>
</feature>
<evidence type="ECO:0000256" key="11">
    <source>
        <dbReference type="SAM" id="MobiDB-lite"/>
    </source>
</evidence>
<comment type="similarity">
    <text evidence="3">Belongs to the autotransporter-2 (AT-2) (TC 1.B.40) family.</text>
</comment>
<evidence type="ECO:0000256" key="2">
    <source>
        <dbReference type="ARBA" id="ARBA00004442"/>
    </source>
</evidence>
<feature type="domain" description="Trimeric autotransporter adhesin YadA-like head" evidence="14">
    <location>
        <begin position="143"/>
        <end position="164"/>
    </location>
</feature>
<feature type="signal peptide" evidence="12">
    <location>
        <begin position="1"/>
        <end position="40"/>
    </location>
</feature>
<feature type="domain" description="Trimeric autotransporter adhesin YadA-like stalk" evidence="15">
    <location>
        <begin position="527"/>
        <end position="546"/>
    </location>
</feature>
<evidence type="ECO:0000259" key="15">
    <source>
        <dbReference type="Pfam" id="PF05662"/>
    </source>
</evidence>
<comment type="caution">
    <text evidence="16">The sequence shown here is derived from an EMBL/GenBank/DDBJ whole genome shotgun (WGS) entry which is preliminary data.</text>
</comment>
<dbReference type="Gene3D" id="3.30.1300.30">
    <property type="entry name" value="GSPII I/J protein-like"/>
    <property type="match status" value="1"/>
</dbReference>
<dbReference type="EMBL" id="BTRJ01000058">
    <property type="protein sequence ID" value="GMR29552.1"/>
    <property type="molecule type" value="Genomic_DNA"/>
</dbReference>
<evidence type="ECO:0000256" key="4">
    <source>
        <dbReference type="ARBA" id="ARBA00022448"/>
    </source>
</evidence>
<accession>A0ABQ6QHA8</accession>
<keyword evidence="4" id="KW-0813">Transport</keyword>
<evidence type="ECO:0000256" key="1">
    <source>
        <dbReference type="ARBA" id="ARBA00004241"/>
    </source>
</evidence>
<evidence type="ECO:0000313" key="16">
    <source>
        <dbReference type="EMBL" id="GMR29552.1"/>
    </source>
</evidence>
<evidence type="ECO:0000256" key="10">
    <source>
        <dbReference type="ARBA" id="ARBA00023237"/>
    </source>
</evidence>
<dbReference type="Pfam" id="PF05662">
    <property type="entry name" value="YadA_stalk"/>
    <property type="match status" value="4"/>
</dbReference>
<dbReference type="Proteomes" id="UP001306668">
    <property type="component" value="Unassembled WGS sequence"/>
</dbReference>
<dbReference type="InterPro" id="IPR045584">
    <property type="entry name" value="Pilin-like"/>
</dbReference>
<dbReference type="SUPFAM" id="SSF54523">
    <property type="entry name" value="Pili subunits"/>
    <property type="match status" value="1"/>
</dbReference>
<name>A0ABQ6QHA8_9GAMM</name>
<dbReference type="InterPro" id="IPR005594">
    <property type="entry name" value="YadA_C"/>
</dbReference>
<protein>
    <submittedName>
        <fullName evidence="16">YadA-like family protein</fullName>
    </submittedName>
</protein>
<dbReference type="Gene3D" id="1.20.5.170">
    <property type="match status" value="1"/>
</dbReference>
<evidence type="ECO:0000256" key="6">
    <source>
        <dbReference type="ARBA" id="ARBA00022692"/>
    </source>
</evidence>
<dbReference type="CDD" id="cd12820">
    <property type="entry name" value="LbR_YadA-like"/>
    <property type="match status" value="1"/>
</dbReference>
<dbReference type="Gene3D" id="2.150.10.10">
    <property type="entry name" value="Serralysin-like metalloprotease, C-terminal"/>
    <property type="match status" value="2"/>
</dbReference>
<keyword evidence="17" id="KW-1185">Reference proteome</keyword>
<evidence type="ECO:0000259" key="13">
    <source>
        <dbReference type="Pfam" id="PF03895"/>
    </source>
</evidence>
<dbReference type="Pfam" id="PF03895">
    <property type="entry name" value="YadA_anchor"/>
    <property type="match status" value="1"/>
</dbReference>
<feature type="domain" description="Trimeric autotransporter adhesin YadA-like head" evidence="14">
    <location>
        <begin position="108"/>
        <end position="131"/>
    </location>
</feature>
<proteinExistence type="inferred from homology"/>
<evidence type="ECO:0000256" key="9">
    <source>
        <dbReference type="ARBA" id="ARBA00023136"/>
    </source>
</evidence>
<feature type="domain" description="Trimeric autotransporter adhesin YadA-like head" evidence="14">
    <location>
        <begin position="441"/>
        <end position="466"/>
    </location>
</feature>
<evidence type="ECO:0000256" key="7">
    <source>
        <dbReference type="ARBA" id="ARBA00022729"/>
    </source>
</evidence>
<dbReference type="InterPro" id="IPR011049">
    <property type="entry name" value="Serralysin-like_metalloprot_C"/>
</dbReference>
<evidence type="ECO:0000256" key="8">
    <source>
        <dbReference type="ARBA" id="ARBA00022927"/>
    </source>
</evidence>
<feature type="domain" description="Trimeric autotransporter adhesin YadA-like stalk" evidence="15">
    <location>
        <begin position="196"/>
        <end position="229"/>
    </location>
</feature>
<keyword evidence="5" id="KW-1134">Transmembrane beta strand</keyword>
<sequence length="643" mass="63073">MTIRTLISVISPTTRCTARRTPLALALAGALMLPAALAAAADRGDCANEATDAERERCTSDQGVTWSSVLATKVELGDDAVAGGARDIAIGNSARTDSLLSPGTDSPDYSIAIGPGAQVVGGGSLAMGGGASVLGAPTTKMKAVALGNASTVSAEGGVAVGYDATASHSNSVALGAGATTNAANTVSVGNGVDNRRITNMADGVIAAGSADAITGAQLFSTNERVGRVESDIDTIKDDASKLGAQVGSLESDVGGLQTRMSGAEGSLKTLSDDVAGLADGSSGIVTHDSGTGVVSVAAGKGGTVVDFAGGDGYRRLSGVANGVNEDDVVTIAQLRAAGAIDPVSGETLSVLTYDDASLSRASLGGTGGTVLDKVAAGQIGQFSMEAVNGSQLWQMNANWEAQWRQMDDRLGSIERGIEDGSIGGPGTGNPGTGNPGVSPGTGEGSVAIGEGSDASGKGAIGLGNGSAASGVGAVAVGEGSVASGTGSVAMGEGASATGNNSVAVGAGSTADRDSEFSVGSQGNERVVSNVAAGVRPTDAVNVQQMDDRFKAEREYTDGRFNAMDTRLDRMGAISAAYAGMAINTAGLSGDNRVGAGVGSQNGRSALAVGYQRILGEKKNVSVSLGGAFSGSDQSVSAGAGFSW</sequence>
<evidence type="ECO:0000256" key="3">
    <source>
        <dbReference type="ARBA" id="ARBA00005848"/>
    </source>
</evidence>
<reference evidence="17" key="1">
    <citation type="submission" date="2023-07" db="EMBL/GenBank/DDBJ databases">
        <title>Genome sequence of Stenotrophomonas sp. Alg010 isolated from Sargassum waste.</title>
        <authorList>
            <person name="Mohapatra"/>
            <person name="B.R."/>
        </authorList>
    </citation>
    <scope>NUCLEOTIDE SEQUENCE [LARGE SCALE GENOMIC DNA]</scope>
    <source>
        <strain evidence="17">Alg010</strain>
    </source>
</reference>
<evidence type="ECO:0000259" key="14">
    <source>
        <dbReference type="Pfam" id="PF05658"/>
    </source>
</evidence>
<feature type="domain" description="Trimeric autotransporter adhesin YadA-like head" evidence="14">
    <location>
        <begin position="170"/>
        <end position="191"/>
    </location>
</feature>
<keyword evidence="10" id="KW-0998">Cell outer membrane</keyword>
<feature type="chain" id="PRO_5046969086" evidence="12">
    <location>
        <begin position="41"/>
        <end position="643"/>
    </location>
</feature>
<keyword evidence="9" id="KW-0472">Membrane</keyword>
<dbReference type="SUPFAM" id="SSF101967">
    <property type="entry name" value="Adhesin YadA, collagen-binding domain"/>
    <property type="match status" value="2"/>
</dbReference>
<evidence type="ECO:0000256" key="5">
    <source>
        <dbReference type="ARBA" id="ARBA00022452"/>
    </source>
</evidence>
<feature type="region of interest" description="Disordered" evidence="11">
    <location>
        <begin position="415"/>
        <end position="452"/>
    </location>
</feature>
<feature type="domain" description="Trimeric autotransporter adhesin YadA-like stalk" evidence="15">
    <location>
        <begin position="315"/>
        <end position="339"/>
    </location>
</feature>
<dbReference type="InterPro" id="IPR008635">
    <property type="entry name" value="Coiled_stalk_dom"/>
</dbReference>
<keyword evidence="7 12" id="KW-0732">Signal</keyword>
<dbReference type="Pfam" id="PF05658">
    <property type="entry name" value="YadA_head"/>
    <property type="match status" value="5"/>
</dbReference>
<gene>
    <name evidence="16" type="ORF">STENOSP10_37740</name>
</gene>
<feature type="compositionally biased region" description="Gly residues" evidence="11">
    <location>
        <begin position="421"/>
        <end position="443"/>
    </location>
</feature>
<keyword evidence="8" id="KW-0653">Protein transport</keyword>
<evidence type="ECO:0000313" key="17">
    <source>
        <dbReference type="Proteomes" id="UP001306668"/>
    </source>
</evidence>
<comment type="subcellular location">
    <subcellularLocation>
        <location evidence="2">Cell outer membrane</location>
    </subcellularLocation>
    <subcellularLocation>
        <location evidence="1">Cell surface</location>
    </subcellularLocation>
</comment>
<dbReference type="InterPro" id="IPR008640">
    <property type="entry name" value="Adhesin_Head_dom"/>
</dbReference>